<dbReference type="Proteomes" id="UP000092461">
    <property type="component" value="Unassembled WGS sequence"/>
</dbReference>
<dbReference type="InterPro" id="IPR027328">
    <property type="entry name" value="MAPRE"/>
</dbReference>
<dbReference type="AlphaFoldDB" id="A0A1B0CKA4"/>
<feature type="domain" description="EB1 C-terminal" evidence="12">
    <location>
        <begin position="153"/>
        <end position="224"/>
    </location>
</feature>
<dbReference type="InterPro" id="IPR001715">
    <property type="entry name" value="CH_dom"/>
</dbReference>
<evidence type="ECO:0000256" key="5">
    <source>
        <dbReference type="ARBA" id="ARBA00022701"/>
    </source>
</evidence>
<keyword evidence="3" id="KW-0963">Cytoplasm</keyword>
<keyword evidence="8" id="KW-0131">Cell cycle</keyword>
<dbReference type="PANTHER" id="PTHR10623">
    <property type="entry name" value="MICROTUBULE-ASSOCIATED PROTEIN RP/EB FAMILY MEMBER"/>
    <property type="match status" value="1"/>
</dbReference>
<keyword evidence="6" id="KW-0498">Mitosis</keyword>
<evidence type="ECO:0000256" key="1">
    <source>
        <dbReference type="ARBA" id="ARBA00004245"/>
    </source>
</evidence>
<sequence>MDMLFPGSVPMKRVKFRTNLEHEYIQNFKILQAAFKKMSVDKIIPIDRLVKGRFQDNFEFLQWFKKFFDANYDGKDYNALLARENLPMGMGSAASSKSALAGPKRTIPAAAPPARVPAKPISKAPTRPAAVPGHRVSNQTPPKKQDSIGNHQSGPVTNQQIEELSNQVMDMRINLEGLEKERDFYFAKLRDIEILCQDADEAEPQPIVQKILDILYATEDGFAPPDELTPPDQEEY</sequence>
<dbReference type="Pfam" id="PF03271">
    <property type="entry name" value="EB1"/>
    <property type="match status" value="1"/>
</dbReference>
<feature type="domain" description="Calponin-homology (CH)" evidence="11">
    <location>
        <begin position="1"/>
        <end position="69"/>
    </location>
</feature>
<evidence type="ECO:0000256" key="10">
    <source>
        <dbReference type="SAM" id="MobiDB-lite"/>
    </source>
</evidence>
<comment type="subcellular location">
    <subcellularLocation>
        <location evidence="1">Cytoplasm</location>
        <location evidence="1">Cytoskeleton</location>
    </subcellularLocation>
</comment>
<evidence type="ECO:0000259" key="11">
    <source>
        <dbReference type="PROSITE" id="PS50021"/>
    </source>
</evidence>
<dbReference type="InterPro" id="IPR036872">
    <property type="entry name" value="CH_dom_sf"/>
</dbReference>
<evidence type="ECO:0000313" key="13">
    <source>
        <dbReference type="EnsemblMetazoa" id="LLOJ005041-PA"/>
    </source>
</evidence>
<feature type="compositionally biased region" description="Polar residues" evidence="10">
    <location>
        <begin position="136"/>
        <end position="155"/>
    </location>
</feature>
<dbReference type="EMBL" id="AJWK01015941">
    <property type="status" value="NOT_ANNOTATED_CDS"/>
    <property type="molecule type" value="Genomic_DNA"/>
</dbReference>
<keyword evidence="14" id="KW-1185">Reference proteome</keyword>
<feature type="compositionally biased region" description="Low complexity" evidence="10">
    <location>
        <begin position="92"/>
        <end position="101"/>
    </location>
</feature>
<evidence type="ECO:0000256" key="3">
    <source>
        <dbReference type="ARBA" id="ARBA00022490"/>
    </source>
</evidence>
<dbReference type="Gene3D" id="1.20.5.1430">
    <property type="match status" value="1"/>
</dbReference>
<dbReference type="EMBL" id="AJWK01015943">
    <property type="status" value="NOT_ANNOTATED_CDS"/>
    <property type="molecule type" value="Genomic_DNA"/>
</dbReference>
<feature type="region of interest" description="Disordered" evidence="10">
    <location>
        <begin position="92"/>
        <end position="155"/>
    </location>
</feature>
<dbReference type="InterPro" id="IPR004953">
    <property type="entry name" value="EB1_C"/>
</dbReference>
<dbReference type="EMBL" id="AJWK01015940">
    <property type="status" value="NOT_ANNOTATED_CDS"/>
    <property type="molecule type" value="Genomic_DNA"/>
</dbReference>
<dbReference type="GO" id="GO:0008017">
    <property type="term" value="F:microtubule binding"/>
    <property type="evidence" value="ECO:0007669"/>
    <property type="project" value="InterPro"/>
</dbReference>
<dbReference type="PROSITE" id="PS51230">
    <property type="entry name" value="EB1_C"/>
    <property type="match status" value="1"/>
</dbReference>
<evidence type="ECO:0000256" key="7">
    <source>
        <dbReference type="ARBA" id="ARBA00023212"/>
    </source>
</evidence>
<dbReference type="GO" id="GO:0051301">
    <property type="term" value="P:cell division"/>
    <property type="evidence" value="ECO:0007669"/>
    <property type="project" value="UniProtKB-KW"/>
</dbReference>
<evidence type="ECO:0000256" key="6">
    <source>
        <dbReference type="ARBA" id="ARBA00022776"/>
    </source>
</evidence>
<organism evidence="13 14">
    <name type="scientific">Lutzomyia longipalpis</name>
    <name type="common">Sand fly</name>
    <dbReference type="NCBI Taxonomy" id="7200"/>
    <lineage>
        <taxon>Eukaryota</taxon>
        <taxon>Metazoa</taxon>
        <taxon>Ecdysozoa</taxon>
        <taxon>Arthropoda</taxon>
        <taxon>Hexapoda</taxon>
        <taxon>Insecta</taxon>
        <taxon>Pterygota</taxon>
        <taxon>Neoptera</taxon>
        <taxon>Endopterygota</taxon>
        <taxon>Diptera</taxon>
        <taxon>Nematocera</taxon>
        <taxon>Psychodoidea</taxon>
        <taxon>Psychodidae</taxon>
        <taxon>Lutzomyia</taxon>
        <taxon>Lutzomyia</taxon>
    </lineage>
</organism>
<evidence type="ECO:0000256" key="4">
    <source>
        <dbReference type="ARBA" id="ARBA00022618"/>
    </source>
</evidence>
<dbReference type="GO" id="GO:0005874">
    <property type="term" value="C:microtubule"/>
    <property type="evidence" value="ECO:0007669"/>
    <property type="project" value="UniProtKB-KW"/>
</dbReference>
<dbReference type="PROSITE" id="PS50021">
    <property type="entry name" value="CH"/>
    <property type="match status" value="1"/>
</dbReference>
<dbReference type="SUPFAM" id="SSF47576">
    <property type="entry name" value="Calponin-homology domain, CH-domain"/>
    <property type="match status" value="1"/>
</dbReference>
<evidence type="ECO:0000313" key="14">
    <source>
        <dbReference type="Proteomes" id="UP000092461"/>
    </source>
</evidence>
<dbReference type="EnsemblMetazoa" id="LLOJ005041-RA">
    <property type="protein sequence ID" value="LLOJ005041-PA"/>
    <property type="gene ID" value="LLOJ005041"/>
</dbReference>
<dbReference type="EMBL" id="AJWK01015942">
    <property type="status" value="NOT_ANNOTATED_CDS"/>
    <property type="molecule type" value="Genomic_DNA"/>
</dbReference>
<dbReference type="VEuPathDB" id="VectorBase:LLONM1_009376"/>
<dbReference type="FunFam" id="1.20.5.1430:FF:000005">
    <property type="entry name" value="Eb1, isoform E"/>
    <property type="match status" value="1"/>
</dbReference>
<dbReference type="VEuPathDB" id="VectorBase:LLOJ005041"/>
<dbReference type="SUPFAM" id="SSF140612">
    <property type="entry name" value="EB1 dimerisation domain-like"/>
    <property type="match status" value="1"/>
</dbReference>
<keyword evidence="5 9" id="KW-0493">Microtubule</keyword>
<dbReference type="FunFam" id="1.10.418.10:FF:000028">
    <property type="entry name" value="RP/EB family microtubule-associated protein"/>
    <property type="match status" value="1"/>
</dbReference>
<protein>
    <recommendedName>
        <fullName evidence="15">Microtubule-binding protein involved in cell cycle control</fullName>
    </recommendedName>
</protein>
<dbReference type="InterPro" id="IPR036133">
    <property type="entry name" value="EB1_C_sf"/>
</dbReference>
<proteinExistence type="inferred from homology"/>
<evidence type="ECO:0000256" key="9">
    <source>
        <dbReference type="PROSITE-ProRule" id="PRU00576"/>
    </source>
</evidence>
<evidence type="ECO:0000256" key="2">
    <source>
        <dbReference type="ARBA" id="ARBA00010729"/>
    </source>
</evidence>
<dbReference type="Gene3D" id="1.10.418.10">
    <property type="entry name" value="Calponin-like domain"/>
    <property type="match status" value="1"/>
</dbReference>
<comment type="similarity">
    <text evidence="2">Belongs to the MAPRE family.</text>
</comment>
<evidence type="ECO:0000256" key="8">
    <source>
        <dbReference type="ARBA" id="ARBA00023306"/>
    </source>
</evidence>
<name>A0A1B0CKA4_LUTLO</name>
<evidence type="ECO:0008006" key="15">
    <source>
        <dbReference type="Google" id="ProtNLM"/>
    </source>
</evidence>
<evidence type="ECO:0000259" key="12">
    <source>
        <dbReference type="PROSITE" id="PS51230"/>
    </source>
</evidence>
<keyword evidence="7" id="KW-0206">Cytoskeleton</keyword>
<accession>A0A1B0CKA4</accession>
<keyword evidence="4" id="KW-0132">Cell division</keyword>
<reference evidence="13" key="1">
    <citation type="submission" date="2020-05" db="UniProtKB">
        <authorList>
            <consortium name="EnsemblMetazoa"/>
        </authorList>
    </citation>
    <scope>IDENTIFICATION</scope>
    <source>
        <strain evidence="13">Jacobina</strain>
    </source>
</reference>